<dbReference type="Proteomes" id="UP001497482">
    <property type="component" value="Chromosome 4"/>
</dbReference>
<dbReference type="AlphaFoldDB" id="A0AAV2LUX3"/>
<gene>
    <name evidence="2" type="ORF">KC01_LOCUS32132</name>
</gene>
<keyword evidence="3" id="KW-1185">Reference proteome</keyword>
<feature type="region of interest" description="Disordered" evidence="1">
    <location>
        <begin position="1"/>
        <end position="103"/>
    </location>
</feature>
<organism evidence="2 3">
    <name type="scientific">Knipowitschia caucasica</name>
    <name type="common">Caucasian dwarf goby</name>
    <name type="synonym">Pomatoschistus caucasicus</name>
    <dbReference type="NCBI Taxonomy" id="637954"/>
    <lineage>
        <taxon>Eukaryota</taxon>
        <taxon>Metazoa</taxon>
        <taxon>Chordata</taxon>
        <taxon>Craniata</taxon>
        <taxon>Vertebrata</taxon>
        <taxon>Euteleostomi</taxon>
        <taxon>Actinopterygii</taxon>
        <taxon>Neopterygii</taxon>
        <taxon>Teleostei</taxon>
        <taxon>Neoteleostei</taxon>
        <taxon>Acanthomorphata</taxon>
        <taxon>Gobiaria</taxon>
        <taxon>Gobiiformes</taxon>
        <taxon>Gobioidei</taxon>
        <taxon>Gobiidae</taxon>
        <taxon>Gobiinae</taxon>
        <taxon>Knipowitschia</taxon>
    </lineage>
</organism>
<feature type="compositionally biased region" description="Basic and acidic residues" evidence="1">
    <location>
        <begin position="87"/>
        <end position="103"/>
    </location>
</feature>
<sequence>MRLFVNPRGFDPQTPGSPAQTRPAACTHSPGRDGTQDPPQPSPSLPVQVRPPLGAPCPRYGPYLKPRGGARFFRSPSPSAIGPSGERGSDTWRWRGEGREGGG</sequence>
<proteinExistence type="predicted"/>
<accession>A0AAV2LUX3</accession>
<name>A0AAV2LUX3_KNICA</name>
<evidence type="ECO:0000313" key="2">
    <source>
        <dbReference type="EMBL" id="CAL1604657.1"/>
    </source>
</evidence>
<evidence type="ECO:0000313" key="3">
    <source>
        <dbReference type="Proteomes" id="UP001497482"/>
    </source>
</evidence>
<evidence type="ECO:0000256" key="1">
    <source>
        <dbReference type="SAM" id="MobiDB-lite"/>
    </source>
</evidence>
<reference evidence="2 3" key="1">
    <citation type="submission" date="2024-04" db="EMBL/GenBank/DDBJ databases">
        <authorList>
            <person name="Waldvogel A.-M."/>
            <person name="Schoenle A."/>
        </authorList>
    </citation>
    <scope>NUCLEOTIDE SEQUENCE [LARGE SCALE GENOMIC DNA]</scope>
</reference>
<dbReference type="EMBL" id="OZ035826">
    <property type="protein sequence ID" value="CAL1604657.1"/>
    <property type="molecule type" value="Genomic_DNA"/>
</dbReference>
<protein>
    <submittedName>
        <fullName evidence="2">Uncharacterized protein</fullName>
    </submittedName>
</protein>